<feature type="domain" description="MHC class I-like antigen recognition-like" evidence="2">
    <location>
        <begin position="17"/>
        <end position="61"/>
    </location>
</feature>
<sequence length="88" mass="9921">THPCAEQTIIIVEPLLHTLRYFSTASSDVPNFPEFVFVGYVDDVQIIHYDSNSRTAYWEEQTGKLMGSQKSEAVNTWLKLACLGDPLS</sequence>
<dbReference type="SUPFAM" id="SSF54452">
    <property type="entry name" value="MHC antigen-recognition domain"/>
    <property type="match status" value="1"/>
</dbReference>
<reference evidence="3" key="2">
    <citation type="submission" date="2025-08" db="UniProtKB">
        <authorList>
            <consortium name="Ensembl"/>
        </authorList>
    </citation>
    <scope>IDENTIFICATION</scope>
</reference>
<dbReference type="InterPro" id="IPR037055">
    <property type="entry name" value="MHC_I-like_Ag-recog_sf"/>
</dbReference>
<evidence type="ECO:0000313" key="4">
    <source>
        <dbReference type="Proteomes" id="UP000694680"/>
    </source>
</evidence>
<accession>A0A8C5GTR7</accession>
<dbReference type="Proteomes" id="UP000694680">
    <property type="component" value="Chromosome 11"/>
</dbReference>
<proteinExistence type="predicted"/>
<keyword evidence="4" id="KW-1185">Reference proteome</keyword>
<dbReference type="AlphaFoldDB" id="A0A8C5GTR7"/>
<keyword evidence="1" id="KW-0325">Glycoprotein</keyword>
<reference evidence="3" key="1">
    <citation type="submission" date="2020-06" db="EMBL/GenBank/DDBJ databases">
        <authorList>
            <consortium name="Wellcome Sanger Institute Data Sharing"/>
        </authorList>
    </citation>
    <scope>NUCLEOTIDE SEQUENCE [LARGE SCALE GENOMIC DNA]</scope>
</reference>
<dbReference type="InterPro" id="IPR011162">
    <property type="entry name" value="MHC_I/II-like_Ag-recog"/>
</dbReference>
<dbReference type="Pfam" id="PF00129">
    <property type="entry name" value="MHC_I"/>
    <property type="match status" value="1"/>
</dbReference>
<dbReference type="Gene3D" id="3.30.500.10">
    <property type="entry name" value="MHC class I-like antigen recognition-like"/>
    <property type="match status" value="1"/>
</dbReference>
<dbReference type="InterPro" id="IPR011161">
    <property type="entry name" value="MHC_I-like_Ag-recog"/>
</dbReference>
<protein>
    <recommendedName>
        <fullName evidence="2">MHC class I-like antigen recognition-like domain-containing protein</fullName>
    </recommendedName>
</protein>
<reference evidence="3" key="3">
    <citation type="submission" date="2025-09" db="UniProtKB">
        <authorList>
            <consortium name="Ensembl"/>
        </authorList>
    </citation>
    <scope>IDENTIFICATION</scope>
</reference>
<evidence type="ECO:0000313" key="3">
    <source>
        <dbReference type="Ensembl" id="ENSGWIP00000035307.1"/>
    </source>
</evidence>
<name>A0A8C5GTR7_GOUWI</name>
<organism evidence="3 4">
    <name type="scientific">Gouania willdenowi</name>
    <name type="common">Blunt-snouted clingfish</name>
    <name type="synonym">Lepadogaster willdenowi</name>
    <dbReference type="NCBI Taxonomy" id="441366"/>
    <lineage>
        <taxon>Eukaryota</taxon>
        <taxon>Metazoa</taxon>
        <taxon>Chordata</taxon>
        <taxon>Craniata</taxon>
        <taxon>Vertebrata</taxon>
        <taxon>Euteleostomi</taxon>
        <taxon>Actinopterygii</taxon>
        <taxon>Neopterygii</taxon>
        <taxon>Teleostei</taxon>
        <taxon>Neoteleostei</taxon>
        <taxon>Acanthomorphata</taxon>
        <taxon>Ovalentaria</taxon>
        <taxon>Blenniimorphae</taxon>
        <taxon>Blenniiformes</taxon>
        <taxon>Gobiesocoidei</taxon>
        <taxon>Gobiesocidae</taxon>
        <taxon>Gobiesocinae</taxon>
        <taxon>Gouania</taxon>
    </lineage>
</organism>
<evidence type="ECO:0000259" key="2">
    <source>
        <dbReference type="Pfam" id="PF00129"/>
    </source>
</evidence>
<dbReference type="Ensembl" id="ENSGWIT00000038496.1">
    <property type="protein sequence ID" value="ENSGWIP00000035307.1"/>
    <property type="gene ID" value="ENSGWIG00000018255.1"/>
</dbReference>
<evidence type="ECO:0000256" key="1">
    <source>
        <dbReference type="ARBA" id="ARBA00023180"/>
    </source>
</evidence>